<feature type="region of interest" description="Disordered" evidence="6">
    <location>
        <begin position="137"/>
        <end position="184"/>
    </location>
</feature>
<evidence type="ECO:0000256" key="3">
    <source>
        <dbReference type="ARBA" id="ARBA00022729"/>
    </source>
</evidence>
<feature type="compositionally biased region" description="Low complexity" evidence="6">
    <location>
        <begin position="155"/>
        <end position="173"/>
    </location>
</feature>
<name>A0ABS2Z664_POLSE</name>
<dbReference type="PROSITE" id="PS50234">
    <property type="entry name" value="VWFA"/>
    <property type="match status" value="1"/>
</dbReference>
<keyword evidence="3" id="KW-0732">Signal</keyword>
<keyword evidence="2" id="KW-0812">Transmembrane</keyword>
<evidence type="ECO:0000256" key="1">
    <source>
        <dbReference type="ARBA" id="ARBA00004167"/>
    </source>
</evidence>
<accession>A0ABS2Z664</accession>
<dbReference type="Pfam" id="PF00092">
    <property type="entry name" value="VWA"/>
    <property type="match status" value="1"/>
</dbReference>
<evidence type="ECO:0000256" key="6">
    <source>
        <dbReference type="SAM" id="MobiDB-lite"/>
    </source>
</evidence>
<comment type="caution">
    <text evidence="8">The sequence shown here is derived from an EMBL/GenBank/DDBJ whole genome shotgun (WGS) entry which is preliminary data.</text>
</comment>
<keyword evidence="5" id="KW-0472">Membrane</keyword>
<gene>
    <name evidence="8" type="primary">Antxr2</name>
    <name evidence="8" type="ORF">GTO92_0021258</name>
</gene>
<dbReference type="Proteomes" id="UP001166052">
    <property type="component" value="Unassembled WGS sequence"/>
</dbReference>
<evidence type="ECO:0000259" key="7">
    <source>
        <dbReference type="PROSITE" id="PS50234"/>
    </source>
</evidence>
<evidence type="ECO:0000256" key="2">
    <source>
        <dbReference type="ARBA" id="ARBA00022692"/>
    </source>
</evidence>
<organism evidence="8 9">
    <name type="scientific">Polypterus senegalus</name>
    <name type="common">Senegal bichir</name>
    <dbReference type="NCBI Taxonomy" id="55291"/>
    <lineage>
        <taxon>Eukaryota</taxon>
        <taxon>Metazoa</taxon>
        <taxon>Chordata</taxon>
        <taxon>Craniata</taxon>
        <taxon>Vertebrata</taxon>
        <taxon>Euteleostomi</taxon>
        <taxon>Actinopterygii</taxon>
        <taxon>Polypteriformes</taxon>
        <taxon>Polypteridae</taxon>
        <taxon>Polypterus</taxon>
    </lineage>
</organism>
<sequence>MRISFITFSTNAEILMPLTGDRYEISRGLENLRNVKPVGETYMHLGIELATEQIEKHKAERTSSTIIALTDGELEDLLLPYAVKEANKARQLGARVYCVGVQDFVENQLAQVADTKDQVFPVKDGFQALRGIINATSNQEIPGPSTIHVPPPTAEQHSPGPSESSQSSAAASEHSGKRERVKTDPVDVAILQTLSHLQNKSEKAPNMYSAFCGYLEQFLLQLPEPDAKKLVKDIKQLMSSYE</sequence>
<reference evidence="8" key="1">
    <citation type="journal article" date="2021" name="Cell">
        <title>Tracing the genetic footprints of vertebrate landing in non-teleost ray-finned fishes.</title>
        <authorList>
            <person name="Bi X."/>
            <person name="Wang K."/>
            <person name="Yang L."/>
            <person name="Pan H."/>
            <person name="Jiang H."/>
            <person name="Wei Q."/>
            <person name="Fang M."/>
            <person name="Yu H."/>
            <person name="Zhu C."/>
            <person name="Cai Y."/>
            <person name="He Y."/>
            <person name="Gan X."/>
            <person name="Zeng H."/>
            <person name="Yu D."/>
            <person name="Zhu Y."/>
            <person name="Jiang H."/>
            <person name="Qiu Q."/>
            <person name="Yang H."/>
            <person name="Zhang Y.E."/>
            <person name="Wang W."/>
            <person name="Zhu M."/>
            <person name="He S."/>
            <person name="Zhang G."/>
        </authorList>
    </citation>
    <scope>NUCLEOTIDE SEQUENCE</scope>
    <source>
        <strain evidence="8">Bchr_001</strain>
    </source>
</reference>
<comment type="subcellular location">
    <subcellularLocation>
        <location evidence="1">Membrane</location>
        <topology evidence="1">Single-pass membrane protein</topology>
    </subcellularLocation>
</comment>
<proteinExistence type="predicted"/>
<evidence type="ECO:0000313" key="8">
    <source>
        <dbReference type="EMBL" id="MBN3294302.1"/>
    </source>
</evidence>
<keyword evidence="4" id="KW-1133">Transmembrane helix</keyword>
<dbReference type="PANTHER" id="PTHR16059:SF13">
    <property type="entry name" value="ANTHRAX TOXIN RECEPTOR 2"/>
    <property type="match status" value="1"/>
</dbReference>
<dbReference type="InterPro" id="IPR002035">
    <property type="entry name" value="VWF_A"/>
</dbReference>
<feature type="non-terminal residue" evidence="8">
    <location>
        <position position="1"/>
    </location>
</feature>
<evidence type="ECO:0000256" key="5">
    <source>
        <dbReference type="ARBA" id="ARBA00023136"/>
    </source>
</evidence>
<dbReference type="PANTHER" id="PTHR16059">
    <property type="entry name" value="ANTHRAX TOXIN RECEPTOR"/>
    <property type="match status" value="1"/>
</dbReference>
<dbReference type="Gene3D" id="3.40.50.410">
    <property type="entry name" value="von Willebrand factor, type A domain"/>
    <property type="match status" value="1"/>
</dbReference>
<dbReference type="EMBL" id="JAAWVN010026065">
    <property type="protein sequence ID" value="MBN3294302.1"/>
    <property type="molecule type" value="Genomic_DNA"/>
</dbReference>
<dbReference type="InterPro" id="IPR036465">
    <property type="entry name" value="vWFA_dom_sf"/>
</dbReference>
<feature type="compositionally biased region" description="Basic and acidic residues" evidence="6">
    <location>
        <begin position="174"/>
        <end position="184"/>
    </location>
</feature>
<protein>
    <submittedName>
        <fullName evidence="8">ANTR2 protein</fullName>
    </submittedName>
</protein>
<keyword evidence="9" id="KW-1185">Reference proteome</keyword>
<evidence type="ECO:0000313" key="9">
    <source>
        <dbReference type="Proteomes" id="UP001166052"/>
    </source>
</evidence>
<dbReference type="SUPFAM" id="SSF53300">
    <property type="entry name" value="vWA-like"/>
    <property type="match status" value="1"/>
</dbReference>
<feature type="non-terminal residue" evidence="8">
    <location>
        <position position="242"/>
    </location>
</feature>
<evidence type="ECO:0000256" key="4">
    <source>
        <dbReference type="ARBA" id="ARBA00022989"/>
    </source>
</evidence>
<feature type="domain" description="VWFA" evidence="7">
    <location>
        <begin position="1"/>
        <end position="136"/>
    </location>
</feature>